<dbReference type="KEGG" id="mff:MFFC18_06510"/>
<gene>
    <name evidence="6 7" type="primary">rsmG</name>
    <name evidence="7" type="ORF">MFFC18_06510</name>
</gene>
<dbReference type="RefSeq" id="WP_075085260.1">
    <property type="nucleotide sequence ID" value="NZ_CP042912.1"/>
</dbReference>
<dbReference type="EC" id="2.1.1.-" evidence="6"/>
<evidence type="ECO:0000313" key="8">
    <source>
        <dbReference type="Proteomes" id="UP000322214"/>
    </source>
</evidence>
<name>A0A5B9P776_9BACT</name>
<comment type="subcellular location">
    <subcellularLocation>
        <location evidence="6">Cytoplasm</location>
    </subcellularLocation>
</comment>
<evidence type="ECO:0000256" key="6">
    <source>
        <dbReference type="HAMAP-Rule" id="MF_00074"/>
    </source>
</evidence>
<dbReference type="Gene3D" id="3.40.50.150">
    <property type="entry name" value="Vaccinia Virus protein VP39"/>
    <property type="match status" value="1"/>
</dbReference>
<organism evidence="7 8">
    <name type="scientific">Mariniblastus fucicola</name>
    <dbReference type="NCBI Taxonomy" id="980251"/>
    <lineage>
        <taxon>Bacteria</taxon>
        <taxon>Pseudomonadati</taxon>
        <taxon>Planctomycetota</taxon>
        <taxon>Planctomycetia</taxon>
        <taxon>Pirellulales</taxon>
        <taxon>Pirellulaceae</taxon>
        <taxon>Mariniblastus</taxon>
    </lineage>
</organism>
<dbReference type="GO" id="GO:0070043">
    <property type="term" value="F:rRNA (guanine-N7-)-methyltransferase activity"/>
    <property type="evidence" value="ECO:0007669"/>
    <property type="project" value="UniProtKB-UniRule"/>
</dbReference>
<keyword evidence="2 6" id="KW-0698">rRNA processing</keyword>
<keyword evidence="8" id="KW-1185">Reference proteome</keyword>
<comment type="function">
    <text evidence="6">Specifically methylates the N7 position of a guanine in 16S rRNA.</text>
</comment>
<keyword evidence="4 6" id="KW-0808">Transferase</keyword>
<accession>A0A5B9P776</accession>
<evidence type="ECO:0000313" key="7">
    <source>
        <dbReference type="EMBL" id="QEG20800.1"/>
    </source>
</evidence>
<comment type="similarity">
    <text evidence="6">Belongs to the methyltransferase superfamily. RNA methyltransferase RsmG family.</text>
</comment>
<evidence type="ECO:0000256" key="1">
    <source>
        <dbReference type="ARBA" id="ARBA00022490"/>
    </source>
</evidence>
<keyword evidence="3 6" id="KW-0489">Methyltransferase</keyword>
<feature type="binding site" evidence="6">
    <location>
        <position position="74"/>
    </location>
    <ligand>
        <name>S-adenosyl-L-methionine</name>
        <dbReference type="ChEBI" id="CHEBI:59789"/>
    </ligand>
</feature>
<dbReference type="GO" id="GO:0005829">
    <property type="term" value="C:cytosol"/>
    <property type="evidence" value="ECO:0007669"/>
    <property type="project" value="TreeGrafter"/>
</dbReference>
<feature type="binding site" evidence="6">
    <location>
        <position position="139"/>
    </location>
    <ligand>
        <name>S-adenosyl-L-methionine</name>
        <dbReference type="ChEBI" id="CHEBI:59789"/>
    </ligand>
</feature>
<reference evidence="7 8" key="1">
    <citation type="submission" date="2019-08" db="EMBL/GenBank/DDBJ databases">
        <title>Deep-cultivation of Planctomycetes and their phenomic and genomic characterization uncovers novel biology.</title>
        <authorList>
            <person name="Wiegand S."/>
            <person name="Jogler M."/>
            <person name="Boedeker C."/>
            <person name="Pinto D."/>
            <person name="Vollmers J."/>
            <person name="Rivas-Marin E."/>
            <person name="Kohn T."/>
            <person name="Peeters S.H."/>
            <person name="Heuer A."/>
            <person name="Rast P."/>
            <person name="Oberbeckmann S."/>
            <person name="Bunk B."/>
            <person name="Jeske O."/>
            <person name="Meyerdierks A."/>
            <person name="Storesund J.E."/>
            <person name="Kallscheuer N."/>
            <person name="Luecker S."/>
            <person name="Lage O.M."/>
            <person name="Pohl T."/>
            <person name="Merkel B.J."/>
            <person name="Hornburger P."/>
            <person name="Mueller R.-W."/>
            <person name="Bruemmer F."/>
            <person name="Labrenz M."/>
            <person name="Spormann A.M."/>
            <person name="Op den Camp H."/>
            <person name="Overmann J."/>
            <person name="Amann R."/>
            <person name="Jetten M.S.M."/>
            <person name="Mascher T."/>
            <person name="Medema M.H."/>
            <person name="Devos D.P."/>
            <person name="Kaster A.-K."/>
            <person name="Ovreas L."/>
            <person name="Rohde M."/>
            <person name="Galperin M.Y."/>
            <person name="Jogler C."/>
        </authorList>
    </citation>
    <scope>NUCLEOTIDE SEQUENCE [LARGE SCALE GENOMIC DNA]</scope>
    <source>
        <strain evidence="7 8">FC18</strain>
    </source>
</reference>
<comment type="caution">
    <text evidence="6">Lacks conserved residue(s) required for the propagation of feature annotation.</text>
</comment>
<dbReference type="Pfam" id="PF02527">
    <property type="entry name" value="GidB"/>
    <property type="match status" value="1"/>
</dbReference>
<dbReference type="Proteomes" id="UP000322214">
    <property type="component" value="Chromosome"/>
</dbReference>
<keyword evidence="5 6" id="KW-0949">S-adenosyl-L-methionine</keyword>
<dbReference type="InterPro" id="IPR003682">
    <property type="entry name" value="rRNA_ssu_MeTfrase_G"/>
</dbReference>
<dbReference type="OrthoDB" id="9808773at2"/>
<dbReference type="STRING" id="980251.GCA_001642875_03050"/>
<evidence type="ECO:0000256" key="3">
    <source>
        <dbReference type="ARBA" id="ARBA00022603"/>
    </source>
</evidence>
<dbReference type="HAMAP" id="MF_00074">
    <property type="entry name" value="16SrRNA_methyltr_G"/>
    <property type="match status" value="1"/>
</dbReference>
<dbReference type="PANTHER" id="PTHR31760:SF0">
    <property type="entry name" value="S-ADENOSYL-L-METHIONINE-DEPENDENT METHYLTRANSFERASES SUPERFAMILY PROTEIN"/>
    <property type="match status" value="1"/>
</dbReference>
<dbReference type="InterPro" id="IPR029063">
    <property type="entry name" value="SAM-dependent_MTases_sf"/>
</dbReference>
<protein>
    <recommendedName>
        <fullName evidence="6">Ribosomal RNA small subunit methyltransferase G</fullName>
        <ecNumber evidence="6">2.1.1.-</ecNumber>
    </recommendedName>
    <alternativeName>
        <fullName evidence="6">16S rRNA 7-methylguanosine methyltransferase</fullName>
        <shortName evidence="6">16S rRNA m7G methyltransferase</shortName>
    </alternativeName>
</protein>
<dbReference type="NCBIfam" id="TIGR00138">
    <property type="entry name" value="rsmG_gidB"/>
    <property type="match status" value="1"/>
</dbReference>
<keyword evidence="1 6" id="KW-0963">Cytoplasm</keyword>
<dbReference type="AlphaFoldDB" id="A0A5B9P776"/>
<dbReference type="PANTHER" id="PTHR31760">
    <property type="entry name" value="S-ADENOSYL-L-METHIONINE-DEPENDENT METHYLTRANSFERASES SUPERFAMILY PROTEIN"/>
    <property type="match status" value="1"/>
</dbReference>
<evidence type="ECO:0000256" key="2">
    <source>
        <dbReference type="ARBA" id="ARBA00022552"/>
    </source>
</evidence>
<sequence length="215" mass="23502">MSSLKETIEALELPVPEDGICNKLSAYCDALWKANETVNLTRHTTYEKFVSRDLVDTIQVSRLIPAGRAVLDMGSGGGVPGMVLAILRPDLEVTLSESVGKKAVALEAIAKEISLDAEICNSRAEKLLEDFSYDFTTVRAVGPLYKICTWLDGVWSSAGKVLAIKGPNWKNEKNEAAEKGLLKKIDIEVVAEYSSPGADWNSLILQLSAKGYRKR</sequence>
<proteinExistence type="inferred from homology"/>
<evidence type="ECO:0000256" key="4">
    <source>
        <dbReference type="ARBA" id="ARBA00022679"/>
    </source>
</evidence>
<dbReference type="PIRSF" id="PIRSF003078">
    <property type="entry name" value="GidB"/>
    <property type="match status" value="1"/>
</dbReference>
<dbReference type="SUPFAM" id="SSF53335">
    <property type="entry name" value="S-adenosyl-L-methionine-dependent methyltransferases"/>
    <property type="match status" value="1"/>
</dbReference>
<dbReference type="EMBL" id="CP042912">
    <property type="protein sequence ID" value="QEG20800.1"/>
    <property type="molecule type" value="Genomic_DNA"/>
</dbReference>
<feature type="binding site" evidence="6">
    <location>
        <begin position="124"/>
        <end position="125"/>
    </location>
    <ligand>
        <name>S-adenosyl-L-methionine</name>
        <dbReference type="ChEBI" id="CHEBI:59789"/>
    </ligand>
</feature>
<evidence type="ECO:0000256" key="5">
    <source>
        <dbReference type="ARBA" id="ARBA00022691"/>
    </source>
</evidence>